<protein>
    <recommendedName>
        <fullName evidence="3">Reverse transcriptase domain-containing protein</fullName>
    </recommendedName>
</protein>
<dbReference type="AlphaFoldDB" id="H3AYF0"/>
<organism evidence="1 2">
    <name type="scientific">Latimeria chalumnae</name>
    <name type="common">Coelacanth</name>
    <dbReference type="NCBI Taxonomy" id="7897"/>
    <lineage>
        <taxon>Eukaryota</taxon>
        <taxon>Metazoa</taxon>
        <taxon>Chordata</taxon>
        <taxon>Craniata</taxon>
        <taxon>Vertebrata</taxon>
        <taxon>Euteleostomi</taxon>
        <taxon>Coelacanthiformes</taxon>
        <taxon>Coelacanthidae</taxon>
        <taxon>Latimeria</taxon>
    </lineage>
</organism>
<dbReference type="InParanoid" id="H3AYF0"/>
<proteinExistence type="predicted"/>
<dbReference type="PANTHER" id="PTHR21301:SF11">
    <property type="entry name" value="GIY-YIG DOMAIN-CONTAINING PROTEIN"/>
    <property type="match status" value="1"/>
</dbReference>
<evidence type="ECO:0008006" key="3">
    <source>
        <dbReference type="Google" id="ProtNLM"/>
    </source>
</evidence>
<dbReference type="PANTHER" id="PTHR21301">
    <property type="entry name" value="REVERSE TRANSCRIPTASE"/>
    <property type="match status" value="1"/>
</dbReference>
<reference evidence="1" key="3">
    <citation type="submission" date="2025-09" db="UniProtKB">
        <authorList>
            <consortium name="Ensembl"/>
        </authorList>
    </citation>
    <scope>IDENTIFICATION</scope>
</reference>
<evidence type="ECO:0000313" key="1">
    <source>
        <dbReference type="Ensembl" id="ENSLACP00000014671.1"/>
    </source>
</evidence>
<dbReference type="STRING" id="7897.ENSLACP00000014671"/>
<dbReference type="OMA" id="NSWRERT"/>
<dbReference type="GeneTree" id="ENSGT00940000154669"/>
<dbReference type="EMBL" id="AFYH01114555">
    <property type="status" value="NOT_ANNOTATED_CDS"/>
    <property type="molecule type" value="Genomic_DNA"/>
</dbReference>
<accession>H3AYF0</accession>
<dbReference type="Proteomes" id="UP000008672">
    <property type="component" value="Unassembled WGS sequence"/>
</dbReference>
<keyword evidence="2" id="KW-1185">Reference proteome</keyword>
<evidence type="ECO:0000313" key="2">
    <source>
        <dbReference type="Proteomes" id="UP000008672"/>
    </source>
</evidence>
<dbReference type="eggNOG" id="ENOG502QTNN">
    <property type="taxonomic scope" value="Eukaryota"/>
</dbReference>
<dbReference type="EMBL" id="AFYH01114556">
    <property type="status" value="NOT_ANNOTATED_CDS"/>
    <property type="molecule type" value="Genomic_DNA"/>
</dbReference>
<dbReference type="Ensembl" id="ENSLACT00000014773.1">
    <property type="protein sequence ID" value="ENSLACP00000014671.1"/>
    <property type="gene ID" value="ENSLACG00000012912.1"/>
</dbReference>
<reference evidence="2" key="1">
    <citation type="submission" date="2011-08" db="EMBL/GenBank/DDBJ databases">
        <title>The draft genome of Latimeria chalumnae.</title>
        <authorList>
            <person name="Di Palma F."/>
            <person name="Alfoldi J."/>
            <person name="Johnson J."/>
            <person name="Berlin A."/>
            <person name="Gnerre S."/>
            <person name="Jaffe D."/>
            <person name="MacCallum I."/>
            <person name="Young S."/>
            <person name="Walker B.J."/>
            <person name="Lander E."/>
            <person name="Lindblad-Toh K."/>
        </authorList>
    </citation>
    <scope>NUCLEOTIDE SEQUENCE [LARGE SCALE GENOMIC DNA]</scope>
    <source>
        <strain evidence="2">Wild caught</strain>
    </source>
</reference>
<sequence>VNLSDQRLRPDEVALLSKGLNYAITMDVLPMKDFICGIEKAICNLDLDIQNSVRMKCTGLFSAMNRDFGSTNVDELKVLKRLCKDPDIVILKADKGGATVAMNKLDYVAKTMELLGDTSTYRILQKDPTKSIINKAVIKILDFKRQDKFCVGEYGRVYPRVLVPPRFYSLPKVHKEGNPLRPIVSNIGSPSYALAKYLCDIISPLVNNSTCTVKNFYQFVEMLKTMSLMDEDRLVSFDVVSLFMSVLVRDALECLEDRLVEENSWRERTKLQVSDIIALVDLCLSTIYFVFQGVVYEQIHGMAMGSPLSPVMANLFMEYLEISAL</sequence>
<name>H3AYF0_LATCH</name>
<reference evidence="1" key="2">
    <citation type="submission" date="2025-08" db="UniProtKB">
        <authorList>
            <consortium name="Ensembl"/>
        </authorList>
    </citation>
    <scope>IDENTIFICATION</scope>
</reference>
<dbReference type="HOGENOM" id="CLU_856713_0_0_1"/>